<protein>
    <recommendedName>
        <fullName evidence="3">DUF3467 domain-containing protein</fullName>
    </recommendedName>
</protein>
<reference evidence="1 2" key="1">
    <citation type="journal article" date="2012" name="Front. Microbiol.">
        <title>Draft Genome Sequence of the Virulent Strain 01-B526 of the Fish Pathogen Aeromonas salmonicida.</title>
        <authorList>
            <person name="Charette S.J."/>
            <person name="Brochu F."/>
            <person name="Boyle B."/>
            <person name="Filion G."/>
            <person name="Tanaka K.H."/>
            <person name="Derome N."/>
        </authorList>
    </citation>
    <scope>NUCLEOTIDE SEQUENCE [LARGE SCALE GENOMIC DNA]</scope>
    <source>
        <strain evidence="1 2">P11</strain>
    </source>
</reference>
<dbReference type="PATRIC" id="fig|1353534.3.peg.3258"/>
<name>A0A1A6AMI3_9CLOT</name>
<dbReference type="EMBL" id="LROS01000044">
    <property type="protein sequence ID" value="OBR91266.1"/>
    <property type="molecule type" value="Genomic_DNA"/>
</dbReference>
<dbReference type="Pfam" id="PF11950">
    <property type="entry name" value="DUF3467"/>
    <property type="match status" value="1"/>
</dbReference>
<keyword evidence="2" id="KW-1185">Reference proteome</keyword>
<sequence>MDENVKLEEEKELYSNRLELSGSVYDFQLDFMKVYKKDVKDSVKIFMSPQQAKSVCMMLTKSVEKYEDTFGEININPKTNAELNKQ</sequence>
<organism evidence="1 2">
    <name type="scientific">Clostridium ragsdalei P11</name>
    <dbReference type="NCBI Taxonomy" id="1353534"/>
    <lineage>
        <taxon>Bacteria</taxon>
        <taxon>Bacillati</taxon>
        <taxon>Bacillota</taxon>
        <taxon>Clostridia</taxon>
        <taxon>Eubacteriales</taxon>
        <taxon>Clostridiaceae</taxon>
        <taxon>Clostridium</taxon>
    </lineage>
</organism>
<dbReference type="RefSeq" id="WP_065079295.1">
    <property type="nucleotide sequence ID" value="NZ_LROS01000044.1"/>
</dbReference>
<proteinExistence type="predicted"/>
<dbReference type="Proteomes" id="UP000093954">
    <property type="component" value="Unassembled WGS sequence"/>
</dbReference>
<comment type="caution">
    <text evidence="1">The sequence shown here is derived from an EMBL/GenBank/DDBJ whole genome shotgun (WGS) entry which is preliminary data.</text>
</comment>
<accession>A0A1A6AMI3</accession>
<gene>
    <name evidence="1" type="ORF">CLRAG_32080</name>
</gene>
<evidence type="ECO:0000313" key="1">
    <source>
        <dbReference type="EMBL" id="OBR91266.1"/>
    </source>
</evidence>
<evidence type="ECO:0000313" key="2">
    <source>
        <dbReference type="Proteomes" id="UP000093954"/>
    </source>
</evidence>
<dbReference type="InterPro" id="IPR021857">
    <property type="entry name" value="DUF3467"/>
</dbReference>
<evidence type="ECO:0008006" key="3">
    <source>
        <dbReference type="Google" id="ProtNLM"/>
    </source>
</evidence>
<dbReference type="AlphaFoldDB" id="A0A1A6AMI3"/>